<evidence type="ECO:0000256" key="7">
    <source>
        <dbReference type="RuleBase" id="RU361180"/>
    </source>
</evidence>
<organism evidence="9 10">
    <name type="scientific">Mesorhabditis spiculigera</name>
    <dbReference type="NCBI Taxonomy" id="96644"/>
    <lineage>
        <taxon>Eukaryota</taxon>
        <taxon>Metazoa</taxon>
        <taxon>Ecdysozoa</taxon>
        <taxon>Nematoda</taxon>
        <taxon>Chromadorea</taxon>
        <taxon>Rhabditida</taxon>
        <taxon>Rhabditina</taxon>
        <taxon>Rhabditomorpha</taxon>
        <taxon>Rhabditoidea</taxon>
        <taxon>Rhabditidae</taxon>
        <taxon>Mesorhabditinae</taxon>
        <taxon>Mesorhabditis</taxon>
    </lineage>
</organism>
<gene>
    <name evidence="9" type="ORF">MSPICULIGERA_LOCUS11791</name>
</gene>
<evidence type="ECO:0000256" key="8">
    <source>
        <dbReference type="SAM" id="MobiDB-lite"/>
    </source>
</evidence>
<comment type="caution">
    <text evidence="9">The sequence shown here is derived from an EMBL/GenBank/DDBJ whole genome shotgun (WGS) entry which is preliminary data.</text>
</comment>
<protein>
    <recommendedName>
        <fullName evidence="4 7">Trehalase</fullName>
        <ecNumber evidence="3 7">3.2.1.28</ecNumber>
    </recommendedName>
    <alternativeName>
        <fullName evidence="7">Alpha-trehalose glucohydrolase</fullName>
    </alternativeName>
</protein>
<evidence type="ECO:0000256" key="6">
    <source>
        <dbReference type="ARBA" id="ARBA00023295"/>
    </source>
</evidence>
<evidence type="ECO:0000313" key="9">
    <source>
        <dbReference type="EMBL" id="CAJ0573433.1"/>
    </source>
</evidence>
<evidence type="ECO:0000256" key="5">
    <source>
        <dbReference type="ARBA" id="ARBA00022801"/>
    </source>
</evidence>
<dbReference type="GO" id="GO:0005993">
    <property type="term" value="P:trehalose catabolic process"/>
    <property type="evidence" value="ECO:0007669"/>
    <property type="project" value="TreeGrafter"/>
</dbReference>
<dbReference type="Proteomes" id="UP001177023">
    <property type="component" value="Unassembled WGS sequence"/>
</dbReference>
<dbReference type="PROSITE" id="PS00928">
    <property type="entry name" value="TREHALASE_2"/>
    <property type="match status" value="1"/>
</dbReference>
<feature type="non-terminal residue" evidence="9">
    <location>
        <position position="1"/>
    </location>
</feature>
<dbReference type="SUPFAM" id="SSF48208">
    <property type="entry name" value="Six-hairpin glycosidases"/>
    <property type="match status" value="1"/>
</dbReference>
<dbReference type="InterPro" id="IPR012341">
    <property type="entry name" value="6hp_glycosidase-like_sf"/>
</dbReference>
<dbReference type="InterPro" id="IPR008928">
    <property type="entry name" value="6-hairpin_glycosidase_sf"/>
</dbReference>
<feature type="region of interest" description="Disordered" evidence="8">
    <location>
        <begin position="22"/>
        <end position="52"/>
    </location>
</feature>
<keyword evidence="6 7" id="KW-0326">Glycosidase</keyword>
<feature type="compositionally biased region" description="Basic and acidic residues" evidence="8">
    <location>
        <begin position="22"/>
        <end position="48"/>
    </location>
</feature>
<dbReference type="EC" id="3.2.1.28" evidence="3 7"/>
<dbReference type="GO" id="GO:0004555">
    <property type="term" value="F:alpha,alpha-trehalase activity"/>
    <property type="evidence" value="ECO:0007669"/>
    <property type="project" value="UniProtKB-EC"/>
</dbReference>
<evidence type="ECO:0000256" key="1">
    <source>
        <dbReference type="ARBA" id="ARBA00001576"/>
    </source>
</evidence>
<keyword evidence="10" id="KW-1185">Reference proteome</keyword>
<reference evidence="9" key="1">
    <citation type="submission" date="2023-06" db="EMBL/GenBank/DDBJ databases">
        <authorList>
            <person name="Delattre M."/>
        </authorList>
    </citation>
    <scope>NUCLEOTIDE SEQUENCE</scope>
    <source>
        <strain evidence="9">AF72</strain>
    </source>
</reference>
<keyword evidence="5 7" id="KW-0378">Hydrolase</keyword>
<evidence type="ECO:0000256" key="2">
    <source>
        <dbReference type="ARBA" id="ARBA00005615"/>
    </source>
</evidence>
<dbReference type="PANTHER" id="PTHR23403:SF1">
    <property type="entry name" value="TREHALASE"/>
    <property type="match status" value="1"/>
</dbReference>
<name>A0AA36FYY8_9BILA</name>
<dbReference type="PROSITE" id="PS00927">
    <property type="entry name" value="TREHALASE_1"/>
    <property type="match status" value="1"/>
</dbReference>
<sequence>MRLEVFASLVLTLHAAAIADTDRKEREINPPDSENRVKTKAPPKDVDPPNRPTVDYPINFTQSTEGAKYVCDDTNARGRANIYCSGKLLEAVMAKQLYPDSKTYVDRPLKENRTGPEVYKDFMAQFPEELDQIDAEKLRKFVDANFDVEGQELTQCTLSDWSEQPRGLLDIGDTKLRDFAFQLNKIWNELCREVDEKVKDDPERYSLLYVPHKFIAPGGRFREFYYWDAYWIIRGLLASNMYDTSKAMILNFKHIVDTIGFIPNGGRVYYLQRSQPPLFAAMVYEYYAATSDIDLVKEVLPSLERELKFWRKNRNVTVEMGDAEYKMLQYRTPANVPRPESFREDVTIAAQFTDLTKKRQFWQDIGSAAESGWDFSSRWFADSQNLSTIETTNVVPVDLNAFYCFNLNIMAYLHGELGNADKELQWMHEYVEFREQFRNVFYVAEGKGWYDYNLRTKQHNLKFYPSMAVPLFTGCYDRLGMREANQLYDQMSDMGAFDFVGGIPTSLVKSSMQQWDFPNGWSPLNHMVIEGLRKSGNSRMQRKAFDLAEKWVLSNYRVFVADRAMWEKYNVASGAPRGGGGGEYEVQAGFGWTNGVILDLLSTYGDRLKFEDVLNDALPADEPIPVPHGRSIDVTKPSPQLLLTLPLVFALLRALIW</sequence>
<dbReference type="PRINTS" id="PR00744">
    <property type="entry name" value="GLHYDRLASE37"/>
</dbReference>
<dbReference type="PANTHER" id="PTHR23403">
    <property type="entry name" value="TREHALASE"/>
    <property type="match status" value="1"/>
</dbReference>
<dbReference type="Pfam" id="PF01204">
    <property type="entry name" value="Trehalase"/>
    <property type="match status" value="1"/>
</dbReference>
<comment type="catalytic activity">
    <reaction evidence="1 7">
        <text>alpha,alpha-trehalose + H2O = alpha-D-glucose + beta-D-glucose</text>
        <dbReference type="Rhea" id="RHEA:32675"/>
        <dbReference type="ChEBI" id="CHEBI:15377"/>
        <dbReference type="ChEBI" id="CHEBI:15903"/>
        <dbReference type="ChEBI" id="CHEBI:16551"/>
        <dbReference type="ChEBI" id="CHEBI:17925"/>
        <dbReference type="EC" id="3.2.1.28"/>
    </reaction>
</comment>
<proteinExistence type="inferred from homology"/>
<evidence type="ECO:0000256" key="3">
    <source>
        <dbReference type="ARBA" id="ARBA00012757"/>
    </source>
</evidence>
<dbReference type="EMBL" id="CATQJA010002619">
    <property type="protein sequence ID" value="CAJ0573433.1"/>
    <property type="molecule type" value="Genomic_DNA"/>
</dbReference>
<evidence type="ECO:0000256" key="4">
    <source>
        <dbReference type="ARBA" id="ARBA00019905"/>
    </source>
</evidence>
<dbReference type="Gene3D" id="1.50.10.10">
    <property type="match status" value="1"/>
</dbReference>
<dbReference type="InterPro" id="IPR018232">
    <property type="entry name" value="Glyco_hydro_37_CS"/>
</dbReference>
<comment type="similarity">
    <text evidence="2 7">Belongs to the glycosyl hydrolase 37 family.</text>
</comment>
<evidence type="ECO:0000313" key="10">
    <source>
        <dbReference type="Proteomes" id="UP001177023"/>
    </source>
</evidence>
<dbReference type="InterPro" id="IPR001661">
    <property type="entry name" value="Glyco_hydro_37"/>
</dbReference>
<dbReference type="AlphaFoldDB" id="A0AA36FYY8"/>
<accession>A0AA36FYY8</accession>